<keyword evidence="2" id="KW-0479">Metal-binding</keyword>
<keyword evidence="1" id="KW-0813">Transport</keyword>
<dbReference type="InterPro" id="IPR024934">
    <property type="entry name" value="Rubredoxin-like_dom"/>
</dbReference>
<keyword evidence="5" id="KW-0408">Iron</keyword>
<dbReference type="InterPro" id="IPR050268">
    <property type="entry name" value="NADH-dep_flavin_reductase"/>
</dbReference>
<dbReference type="EMBL" id="CP046051">
    <property type="protein sequence ID" value="QKN24124.1"/>
    <property type="molecule type" value="Genomic_DNA"/>
</dbReference>
<dbReference type="SUPFAM" id="SSF57802">
    <property type="entry name" value="Rubredoxin-like"/>
    <property type="match status" value="1"/>
</dbReference>
<evidence type="ECO:0000313" key="9">
    <source>
        <dbReference type="Proteomes" id="UP000501316"/>
    </source>
</evidence>
<feature type="domain" description="Rubredoxin-like" evidence="6">
    <location>
        <begin position="177"/>
        <end position="218"/>
    </location>
</feature>
<dbReference type="InterPro" id="IPR018527">
    <property type="entry name" value="Rubredoxin_Fe_BS"/>
</dbReference>
<dbReference type="GO" id="GO:0010181">
    <property type="term" value="F:FMN binding"/>
    <property type="evidence" value="ECO:0007669"/>
    <property type="project" value="InterPro"/>
</dbReference>
<dbReference type="PANTHER" id="PTHR30466">
    <property type="entry name" value="FLAVIN REDUCTASE"/>
    <property type="match status" value="1"/>
</dbReference>
<reference evidence="9 10" key="1">
    <citation type="submission" date="2019-11" db="EMBL/GenBank/DDBJ databases">
        <authorList>
            <person name="Ren C."/>
            <person name="Wang H."/>
            <person name="Xu Y."/>
        </authorList>
    </citation>
    <scope>NUCLEOTIDE SEQUENCE [LARGE SCALE GENOMIC DNA]</scope>
    <source>
        <strain evidence="10">JNU-WLY1368</strain>
        <strain evidence="7 9">LBM 19010</strain>
    </source>
</reference>
<dbReference type="SMART" id="SM00903">
    <property type="entry name" value="Flavin_Reduct"/>
    <property type="match status" value="1"/>
</dbReference>
<evidence type="ECO:0000259" key="6">
    <source>
        <dbReference type="PROSITE" id="PS50903"/>
    </source>
</evidence>
<dbReference type="CDD" id="cd00730">
    <property type="entry name" value="rubredoxin"/>
    <property type="match status" value="1"/>
</dbReference>
<evidence type="ECO:0000256" key="4">
    <source>
        <dbReference type="ARBA" id="ARBA00023002"/>
    </source>
</evidence>
<dbReference type="KEGG" id="clf:GJQ69_06295"/>
<dbReference type="PROSITE" id="PS00202">
    <property type="entry name" value="RUBREDOXIN"/>
    <property type="match status" value="1"/>
</dbReference>
<dbReference type="GO" id="GO:0005506">
    <property type="term" value="F:iron ion binding"/>
    <property type="evidence" value="ECO:0007669"/>
    <property type="project" value="InterPro"/>
</dbReference>
<organism evidence="7 9">
    <name type="scientific">Caproicibacterium lactatifermentans</name>
    <dbReference type="NCBI Taxonomy" id="2666138"/>
    <lineage>
        <taxon>Bacteria</taxon>
        <taxon>Bacillati</taxon>
        <taxon>Bacillota</taxon>
        <taxon>Clostridia</taxon>
        <taxon>Eubacteriales</taxon>
        <taxon>Oscillospiraceae</taxon>
        <taxon>Caproicibacterium</taxon>
    </lineage>
</organism>
<evidence type="ECO:0000256" key="2">
    <source>
        <dbReference type="ARBA" id="ARBA00022723"/>
    </source>
</evidence>
<dbReference type="Pfam" id="PF00301">
    <property type="entry name" value="Rubredoxin"/>
    <property type="match status" value="1"/>
</dbReference>
<evidence type="ECO:0000256" key="5">
    <source>
        <dbReference type="ARBA" id="ARBA00023004"/>
    </source>
</evidence>
<dbReference type="InterPro" id="IPR024935">
    <property type="entry name" value="Rubredoxin_dom"/>
</dbReference>
<reference evidence="8" key="3">
    <citation type="journal article" date="2022" name="Int. J. Syst. Evol. Microbiol.">
        <title>Caproicibacterium lactatifermentans sp. nov., isolated from pit clay used for the production of Chinese strong aroma-type liquor.</title>
        <authorList>
            <person name="Wang H."/>
            <person name="Gu Y."/>
            <person name="Zhao D."/>
            <person name="Qiao Z."/>
            <person name="Zheng J."/>
            <person name="Gao J."/>
            <person name="Ren C."/>
            <person name="Xu Y."/>
        </authorList>
    </citation>
    <scope>NUCLEOTIDE SEQUENCE</scope>
    <source>
        <strain evidence="8">JNU-WLY1368</strain>
    </source>
</reference>
<dbReference type="RefSeq" id="WP_086035548.1">
    <property type="nucleotide sequence ID" value="NZ_CP046051.1"/>
</dbReference>
<name>A0A859DR68_9FIRM</name>
<dbReference type="AlphaFoldDB" id="A0A859DR68"/>
<dbReference type="PROSITE" id="PS50903">
    <property type="entry name" value="RUBREDOXIN_LIKE"/>
    <property type="match status" value="1"/>
</dbReference>
<reference evidence="8" key="2">
    <citation type="journal article" date="2021" name="Appl. Environ. Microbiol.">
        <title>Adaptability of a Caproate-Producing Bacterium Contributes to Its Dominance in an Anaerobic Fermentation System.</title>
        <authorList>
            <person name="Wang H."/>
            <person name="Gu Y."/>
            <person name="Zhou W."/>
            <person name="Zhao D."/>
            <person name="Qiao Z."/>
            <person name="Zheng J."/>
            <person name="Gao J."/>
            <person name="Chen X."/>
            <person name="Ren C."/>
            <person name="Xu Y."/>
        </authorList>
    </citation>
    <scope>NUCLEOTIDE SEQUENCE</scope>
    <source>
        <strain evidence="8">JNU-WLY1368</strain>
    </source>
</reference>
<dbReference type="EMBL" id="CP046161">
    <property type="protein sequence ID" value="QKO30807.1"/>
    <property type="molecule type" value="Genomic_DNA"/>
</dbReference>
<dbReference type="Gene3D" id="2.20.28.10">
    <property type="match status" value="1"/>
</dbReference>
<dbReference type="Pfam" id="PF01613">
    <property type="entry name" value="Flavin_Reduct"/>
    <property type="match status" value="1"/>
</dbReference>
<dbReference type="Proteomes" id="UP000501316">
    <property type="component" value="Chromosome"/>
</dbReference>
<evidence type="ECO:0000313" key="10">
    <source>
        <dbReference type="Proteomes" id="UP000509623"/>
    </source>
</evidence>
<keyword evidence="4" id="KW-0560">Oxidoreductase</keyword>
<dbReference type="PANTHER" id="PTHR30466:SF1">
    <property type="entry name" value="FMN REDUCTASE (NADH) RUTF"/>
    <property type="match status" value="1"/>
</dbReference>
<accession>A0A859DR68</accession>
<dbReference type="GO" id="GO:0042602">
    <property type="term" value="F:riboflavin reductase (NADPH) activity"/>
    <property type="evidence" value="ECO:0007669"/>
    <property type="project" value="TreeGrafter"/>
</dbReference>
<evidence type="ECO:0000256" key="3">
    <source>
        <dbReference type="ARBA" id="ARBA00022982"/>
    </source>
</evidence>
<evidence type="ECO:0000256" key="1">
    <source>
        <dbReference type="ARBA" id="ARBA00022448"/>
    </source>
</evidence>
<gene>
    <name evidence="7" type="ORF">GJQ69_06295</name>
    <name evidence="8" type="ORF">GKP14_07235</name>
</gene>
<dbReference type="SUPFAM" id="SSF50475">
    <property type="entry name" value="FMN-binding split barrel"/>
    <property type="match status" value="1"/>
</dbReference>
<proteinExistence type="predicted"/>
<sequence>MKNESLFSFTYGMYAIGVTDGKHPSASIVNTVSQVSNHPNLLTVSIHRSSYSYACIHKNGLFTVSVLSEDTSGAVIGALGLTSGRSSRKLDNIRYKMLREGVPVIRENSCCWFLCKVIDSMETPSYTVFLAKVLAGSDRVVGTPMTYSYYRNVIKGSAPRNAPTYQEPTPDRSNSDGEAFACTVCGYLYHDAITPFEELPEDWACPICGATKSAFVRQTAEI</sequence>
<protein>
    <submittedName>
        <fullName evidence="7">Rubredoxin</fullName>
    </submittedName>
</protein>
<dbReference type="InterPro" id="IPR012349">
    <property type="entry name" value="Split_barrel_FMN-bd"/>
</dbReference>
<dbReference type="Proteomes" id="UP000509623">
    <property type="component" value="Chromosome"/>
</dbReference>
<evidence type="ECO:0000313" key="8">
    <source>
        <dbReference type="EMBL" id="QKO30807.1"/>
    </source>
</evidence>
<dbReference type="InterPro" id="IPR002563">
    <property type="entry name" value="Flavin_Rdtase-like_dom"/>
</dbReference>
<dbReference type="Gene3D" id="2.30.110.10">
    <property type="entry name" value="Electron Transport, Fmn-binding Protein, Chain A"/>
    <property type="match status" value="1"/>
</dbReference>
<keyword evidence="3" id="KW-0249">Electron transport</keyword>
<keyword evidence="10" id="KW-1185">Reference proteome</keyword>
<evidence type="ECO:0000313" key="7">
    <source>
        <dbReference type="EMBL" id="QKN24124.1"/>
    </source>
</evidence>